<reference evidence="8 9" key="1">
    <citation type="submission" date="2019-07" db="EMBL/GenBank/DDBJ databases">
        <title>The pathways for chlorine oxyanion respiration interact through the shared metabolite chlorate.</title>
        <authorList>
            <person name="Barnum T.P."/>
            <person name="Cheng Y."/>
            <person name="Hill K.A."/>
            <person name="Lucas L.N."/>
            <person name="Carlson H.K."/>
            <person name="Coates J.D."/>
        </authorList>
    </citation>
    <scope>NUCLEOTIDE SEQUENCE [LARGE SCALE GENOMIC DNA]</scope>
    <source>
        <strain evidence="8 9">SFB-1</strain>
    </source>
</reference>
<organism evidence="8 9">
    <name type="scientific">Denitromonas halophila</name>
    <dbReference type="NCBI Taxonomy" id="1629404"/>
    <lineage>
        <taxon>Bacteria</taxon>
        <taxon>Pseudomonadati</taxon>
        <taxon>Pseudomonadota</taxon>
        <taxon>Betaproteobacteria</taxon>
        <taxon>Rhodocyclales</taxon>
        <taxon>Zoogloeaceae</taxon>
        <taxon>Denitromonas</taxon>
    </lineage>
</organism>
<dbReference type="GO" id="GO:0003677">
    <property type="term" value="F:DNA binding"/>
    <property type="evidence" value="ECO:0007669"/>
    <property type="project" value="UniProtKB-KW"/>
</dbReference>
<dbReference type="InterPro" id="IPR036388">
    <property type="entry name" value="WH-like_DNA-bd_sf"/>
</dbReference>
<name>A0A557RWF1_9RHOO</name>
<keyword evidence="3" id="KW-0731">Sigma factor</keyword>
<dbReference type="AlphaFoldDB" id="A0A557RWF1"/>
<evidence type="ECO:0000259" key="6">
    <source>
        <dbReference type="Pfam" id="PF04542"/>
    </source>
</evidence>
<evidence type="ECO:0000259" key="7">
    <source>
        <dbReference type="Pfam" id="PF08281"/>
    </source>
</evidence>
<dbReference type="SUPFAM" id="SSF88659">
    <property type="entry name" value="Sigma3 and sigma4 domains of RNA polymerase sigma factors"/>
    <property type="match status" value="1"/>
</dbReference>
<dbReference type="InterPro" id="IPR013325">
    <property type="entry name" value="RNA_pol_sigma_r2"/>
</dbReference>
<dbReference type="InterPro" id="IPR007627">
    <property type="entry name" value="RNA_pol_sigma70_r2"/>
</dbReference>
<dbReference type="Pfam" id="PF08281">
    <property type="entry name" value="Sigma70_r4_2"/>
    <property type="match status" value="1"/>
</dbReference>
<evidence type="ECO:0000313" key="9">
    <source>
        <dbReference type="Proteomes" id="UP000318349"/>
    </source>
</evidence>
<dbReference type="InterPro" id="IPR039425">
    <property type="entry name" value="RNA_pol_sigma-70-like"/>
</dbReference>
<dbReference type="Gene3D" id="1.10.1740.10">
    <property type="match status" value="1"/>
</dbReference>
<protein>
    <submittedName>
        <fullName evidence="8">Sigma-70 family RNA polymerase sigma factor</fullName>
    </submittedName>
</protein>
<proteinExistence type="inferred from homology"/>
<dbReference type="InterPro" id="IPR013249">
    <property type="entry name" value="RNA_pol_sigma70_r4_t2"/>
</dbReference>
<accession>A0A557RWF1</accession>
<dbReference type="Gene3D" id="1.10.10.10">
    <property type="entry name" value="Winged helix-like DNA-binding domain superfamily/Winged helix DNA-binding domain"/>
    <property type="match status" value="1"/>
</dbReference>
<feature type="domain" description="RNA polymerase sigma factor 70 region 4 type 2" evidence="7">
    <location>
        <begin position="162"/>
        <end position="209"/>
    </location>
</feature>
<dbReference type="InterPro" id="IPR013324">
    <property type="entry name" value="RNA_pol_sigma_r3/r4-like"/>
</dbReference>
<keyword evidence="5" id="KW-0804">Transcription</keyword>
<dbReference type="InterPro" id="IPR014284">
    <property type="entry name" value="RNA_pol_sigma-70_dom"/>
</dbReference>
<dbReference type="PANTHER" id="PTHR43133:SF8">
    <property type="entry name" value="RNA POLYMERASE SIGMA FACTOR HI_1459-RELATED"/>
    <property type="match status" value="1"/>
</dbReference>
<dbReference type="PANTHER" id="PTHR43133">
    <property type="entry name" value="RNA POLYMERASE ECF-TYPE SIGMA FACTO"/>
    <property type="match status" value="1"/>
</dbReference>
<dbReference type="SUPFAM" id="SSF88946">
    <property type="entry name" value="Sigma2 domain of RNA polymerase sigma factors"/>
    <property type="match status" value="1"/>
</dbReference>
<dbReference type="GO" id="GO:0006352">
    <property type="term" value="P:DNA-templated transcription initiation"/>
    <property type="evidence" value="ECO:0007669"/>
    <property type="project" value="InterPro"/>
</dbReference>
<evidence type="ECO:0000256" key="1">
    <source>
        <dbReference type="ARBA" id="ARBA00010641"/>
    </source>
</evidence>
<dbReference type="Proteomes" id="UP000318349">
    <property type="component" value="Unassembled WGS sequence"/>
</dbReference>
<evidence type="ECO:0000256" key="4">
    <source>
        <dbReference type="ARBA" id="ARBA00023125"/>
    </source>
</evidence>
<evidence type="ECO:0000256" key="2">
    <source>
        <dbReference type="ARBA" id="ARBA00023015"/>
    </source>
</evidence>
<dbReference type="InterPro" id="IPR014289">
    <property type="entry name" value="RNA_pol_sigma-24-rel"/>
</dbReference>
<evidence type="ECO:0000256" key="5">
    <source>
        <dbReference type="ARBA" id="ARBA00023163"/>
    </source>
</evidence>
<feature type="domain" description="RNA polymerase sigma-70 region 2" evidence="6">
    <location>
        <begin position="47"/>
        <end position="110"/>
    </location>
</feature>
<comment type="caution">
    <text evidence="8">The sequence shown here is derived from an EMBL/GenBank/DDBJ whole genome shotgun (WGS) entry which is preliminary data.</text>
</comment>
<keyword evidence="2" id="KW-0805">Transcription regulation</keyword>
<dbReference type="NCBIfam" id="TIGR02943">
    <property type="entry name" value="Sig70_famx1"/>
    <property type="match status" value="1"/>
</dbReference>
<evidence type="ECO:0000256" key="3">
    <source>
        <dbReference type="ARBA" id="ARBA00023082"/>
    </source>
</evidence>
<dbReference type="Pfam" id="PF04542">
    <property type="entry name" value="Sigma70_r2"/>
    <property type="match status" value="1"/>
</dbReference>
<comment type="similarity">
    <text evidence="1">Belongs to the sigma-70 factor family. ECF subfamily.</text>
</comment>
<dbReference type="NCBIfam" id="TIGR02937">
    <property type="entry name" value="sigma70-ECF"/>
    <property type="match status" value="1"/>
</dbReference>
<keyword evidence="4" id="KW-0238">DNA-binding</keyword>
<dbReference type="GO" id="GO:0016987">
    <property type="term" value="F:sigma factor activity"/>
    <property type="evidence" value="ECO:0007669"/>
    <property type="project" value="UniProtKB-KW"/>
</dbReference>
<evidence type="ECO:0000313" key="8">
    <source>
        <dbReference type="EMBL" id="TVO77591.1"/>
    </source>
</evidence>
<dbReference type="EMBL" id="VMNI01000007">
    <property type="protein sequence ID" value="TVO77591.1"/>
    <property type="molecule type" value="Genomic_DNA"/>
</dbReference>
<gene>
    <name evidence="8" type="ORF">FHP89_07685</name>
</gene>
<sequence>MAGGEYPGHWCILRPAPTRCPAPQGCPVTSPAPDTPKVTPEALAAMRNDMLRFATLQLRDSHLAEDMVQDTMITALNKAEQFGGRSSVKTWVFAILRNNVLDAIKQRSRTVNAGDYIAEGESMDSAFDTLFKANEHWTPAARPTDWGDPEDALREQQFWKVFDACLTRLPENTARVFMMREFLELDSNEICETLSISMSNCHVILHRARNGLRRCLESNWFAEGASAC</sequence>